<proteinExistence type="predicted"/>
<dbReference type="KEGG" id="smag:AN936_23610"/>
<dbReference type="OrthoDB" id="4212451at2"/>
<reference evidence="2 3" key="1">
    <citation type="journal article" date="2015" name="Genome Announc.">
        <title>Complete Genome Sequence of Polypropylene Glycol- and Polyethylene Glycol-Degrading Sphingopyxis macrogoltabida Strain EY-1.</title>
        <authorList>
            <person name="Ohtsubo Y."/>
            <person name="Nagata Y."/>
            <person name="Numata M."/>
            <person name="Tsuchikane K."/>
            <person name="Hosoyama A."/>
            <person name="Yamazoe A."/>
            <person name="Tsuda M."/>
            <person name="Fujita N."/>
            <person name="Kawai F."/>
        </authorList>
    </citation>
    <scope>NUCLEOTIDE SEQUENCE [LARGE SCALE GENOMIC DNA]</scope>
    <source>
        <strain evidence="2 3">EY-1</strain>
        <plasmid evidence="2">1</plasmid>
    </source>
</reference>
<dbReference type="AlphaFoldDB" id="A0A0N9VFJ5"/>
<evidence type="ECO:0000259" key="1">
    <source>
        <dbReference type="Pfam" id="PF06054"/>
    </source>
</evidence>
<evidence type="ECO:0000313" key="3">
    <source>
        <dbReference type="Proteomes" id="UP000058074"/>
    </source>
</evidence>
<keyword evidence="2" id="KW-0614">Plasmid</keyword>
<sequence>MIYAWIDGGRRQPIAKGERTVCKDCGGLLTSVMPAQNVKHWRHKAGDCDRWAEAEGPWHLGWKEQFDLEYREVGLYDAAAGEWHRADVLCGAGTPNATVLELQHSSISEQERIEREAFYRQKHRMFWLVHLHDENSFAGTSFRLSLGLGARMATVDGHDFEIVHFASRSSQFIEKWKRSSAHVFFDCQGHIFYLANERVAARANGGLPLKKGYFAYSRLSREDFIRAVHGAG</sequence>
<name>A0A0N9VFJ5_SPHMC</name>
<dbReference type="EMBL" id="CP012701">
    <property type="protein sequence ID" value="ALH83133.1"/>
    <property type="molecule type" value="Genomic_DNA"/>
</dbReference>
<dbReference type="InterPro" id="IPR010330">
    <property type="entry name" value="CoiA_nuc"/>
</dbReference>
<geneLocation type="plasmid" evidence="2 3">
    <name>1</name>
</geneLocation>
<dbReference type="Proteomes" id="UP000058074">
    <property type="component" value="Plasmid 1"/>
</dbReference>
<gene>
    <name evidence="2" type="ORF">AN936_23610</name>
</gene>
<organism evidence="2 3">
    <name type="scientific">Sphingopyxis macrogoltabida</name>
    <name type="common">Sphingomonas macrogoltabidus</name>
    <dbReference type="NCBI Taxonomy" id="33050"/>
    <lineage>
        <taxon>Bacteria</taxon>
        <taxon>Pseudomonadati</taxon>
        <taxon>Pseudomonadota</taxon>
        <taxon>Alphaproteobacteria</taxon>
        <taxon>Sphingomonadales</taxon>
        <taxon>Sphingomonadaceae</taxon>
        <taxon>Sphingopyxis</taxon>
    </lineage>
</organism>
<protein>
    <recommendedName>
        <fullName evidence="1">Competence protein CoiA nuclease-like domain-containing protein</fullName>
    </recommendedName>
</protein>
<accession>A0A0N9VFJ5</accession>
<evidence type="ECO:0000313" key="2">
    <source>
        <dbReference type="EMBL" id="ALH83133.1"/>
    </source>
</evidence>
<feature type="domain" description="Competence protein CoiA nuclease-like" evidence="1">
    <location>
        <begin position="85"/>
        <end position="173"/>
    </location>
</feature>
<dbReference type="Pfam" id="PF06054">
    <property type="entry name" value="CoiA_nuc"/>
    <property type="match status" value="1"/>
</dbReference>
<dbReference type="PATRIC" id="fig|33050.5.peg.4775"/>
<dbReference type="RefSeq" id="WP_054590577.1">
    <property type="nucleotide sequence ID" value="NZ_CP012701.1"/>
</dbReference>